<protein>
    <submittedName>
        <fullName evidence="1">Transposase</fullName>
    </submittedName>
</protein>
<keyword evidence="2" id="KW-1185">Reference proteome</keyword>
<organism evidence="1 2">
    <name type="scientific">Kyrpidia spormannii</name>
    <dbReference type="NCBI Taxonomy" id="2055160"/>
    <lineage>
        <taxon>Bacteria</taxon>
        <taxon>Bacillati</taxon>
        <taxon>Bacillota</taxon>
        <taxon>Bacilli</taxon>
        <taxon>Bacillales</taxon>
        <taxon>Alicyclobacillaceae</taxon>
        <taxon>Kyrpidia</taxon>
    </lineage>
</organism>
<sequence length="285" mass="32430">MEISRNSNDIVARHLTVAMAQGALAAIGISDAVVVGALPADLPRVEVREERMDILLELQDGRLMHLEYQKKKEPNLYRFLHYDAAIVERYHCKVRTIVVYTDEVASAPEQLDAGSISYRVENLYLSRIDGDATIDTLRQHVSVGEWTAVDRVKTAFAFHMRFTRRTPEQAFDEIVEVIRRIPDQEEQRYVAALILGFSAKALTDQQMKILREVAGVADLLYSVQREAIEKGWKEGLQKGLQQGREEEKRDIAKRMLQRGVSVSVVAEFTGLTESEVEEIMRSLDR</sequence>
<dbReference type="AlphaFoldDB" id="A0A2K8NAP6"/>
<dbReference type="RefSeq" id="WP_100669143.1">
    <property type="nucleotide sequence ID" value="NZ_CP024955.1"/>
</dbReference>
<evidence type="ECO:0000313" key="2">
    <source>
        <dbReference type="Proteomes" id="UP000231932"/>
    </source>
</evidence>
<gene>
    <name evidence="1" type="ORF">CVV65_03360</name>
</gene>
<dbReference type="KEGG" id="kyr:CVV65_03360"/>
<accession>A0A2K8NAP6</accession>
<dbReference type="EMBL" id="CP024955">
    <property type="protein sequence ID" value="ATY86406.1"/>
    <property type="molecule type" value="Genomic_DNA"/>
</dbReference>
<dbReference type="OrthoDB" id="2373960at2"/>
<evidence type="ECO:0000313" key="1">
    <source>
        <dbReference type="EMBL" id="ATY86406.1"/>
    </source>
</evidence>
<name>A0A2K8NAP6_9BACL</name>
<dbReference type="Proteomes" id="UP000231932">
    <property type="component" value="Chromosome"/>
</dbReference>
<reference evidence="2" key="1">
    <citation type="submission" date="2017-11" db="EMBL/GenBank/DDBJ databases">
        <title>Complete Genome Sequence of Kyrpidia sp. Strain EA-1, a thermophilic, hydrogen-oxidizing Bacterium, isolated from the Azores.</title>
        <authorList>
            <person name="Reiner J.E."/>
            <person name="Lapp C.J."/>
            <person name="Bunk B."/>
            <person name="Gescher J."/>
        </authorList>
    </citation>
    <scope>NUCLEOTIDE SEQUENCE [LARGE SCALE GENOMIC DNA]</scope>
    <source>
        <strain evidence="2">EA-1</strain>
    </source>
</reference>
<proteinExistence type="predicted"/>